<comment type="similarity">
    <text evidence="3 11">Belongs to the PIGX family.</text>
</comment>
<dbReference type="AlphaFoldDB" id="S9PZZ7"/>
<name>S9PZZ7_SCHOY</name>
<dbReference type="GeneID" id="25031728"/>
<evidence type="ECO:0000256" key="3">
    <source>
        <dbReference type="ARBA" id="ARBA00010345"/>
    </source>
</evidence>
<dbReference type="OrthoDB" id="5546453at2759"/>
<evidence type="ECO:0000313" key="12">
    <source>
        <dbReference type="EMBL" id="EPX73532.1"/>
    </source>
</evidence>
<dbReference type="GO" id="GO:0000030">
    <property type="term" value="F:mannosyltransferase activity"/>
    <property type="evidence" value="ECO:0007669"/>
    <property type="project" value="TreeGrafter"/>
</dbReference>
<keyword evidence="10" id="KW-0325">Glycoprotein</keyword>
<dbReference type="EMBL" id="KE503206">
    <property type="protein sequence ID" value="EPX73532.1"/>
    <property type="molecule type" value="Genomic_DNA"/>
</dbReference>
<evidence type="ECO:0000256" key="10">
    <source>
        <dbReference type="ARBA" id="ARBA00023180"/>
    </source>
</evidence>
<organism evidence="12 13">
    <name type="scientific">Schizosaccharomyces octosporus (strain yFS286)</name>
    <name type="common">Fission yeast</name>
    <name type="synonym">Octosporomyces octosporus</name>
    <dbReference type="NCBI Taxonomy" id="483514"/>
    <lineage>
        <taxon>Eukaryota</taxon>
        <taxon>Fungi</taxon>
        <taxon>Dikarya</taxon>
        <taxon>Ascomycota</taxon>
        <taxon>Taphrinomycotina</taxon>
        <taxon>Schizosaccharomycetes</taxon>
        <taxon>Schizosaccharomycetales</taxon>
        <taxon>Schizosaccharomycetaceae</taxon>
        <taxon>Schizosaccharomyces</taxon>
    </lineage>
</organism>
<evidence type="ECO:0000256" key="9">
    <source>
        <dbReference type="ARBA" id="ARBA00023136"/>
    </source>
</evidence>
<comment type="pathway">
    <text evidence="2 11">Glycolipid biosynthesis; glycosylphosphatidylinositol-anchor biosynthesis.</text>
</comment>
<comment type="subcellular location">
    <subcellularLocation>
        <location evidence="11">Endoplasmic reticulum membrane</location>
        <topology evidence="11">Single-pass membrane protein</topology>
    </subcellularLocation>
    <subcellularLocation>
        <location evidence="1">Endoplasmic reticulum membrane</location>
        <topology evidence="1">Single-pass type III membrane protein</topology>
    </subcellularLocation>
</comment>
<dbReference type="GO" id="GO:1990529">
    <property type="term" value="C:glycosylphosphatidylinositol-mannosyltransferase I complex"/>
    <property type="evidence" value="ECO:0007669"/>
    <property type="project" value="TreeGrafter"/>
</dbReference>
<dbReference type="Pfam" id="PF08320">
    <property type="entry name" value="PIG-X"/>
    <property type="match status" value="1"/>
</dbReference>
<dbReference type="InterPro" id="IPR013233">
    <property type="entry name" value="PIG-X/PBN1"/>
</dbReference>
<keyword evidence="13" id="KW-1185">Reference proteome</keyword>
<evidence type="ECO:0000256" key="5">
    <source>
        <dbReference type="ARBA" id="ARBA00022502"/>
    </source>
</evidence>
<dbReference type="UniPathway" id="UPA00196"/>
<dbReference type="PANTHER" id="PTHR28533">
    <property type="entry name" value="PROTEIN PBN1"/>
    <property type="match status" value="1"/>
</dbReference>
<comment type="function">
    <text evidence="11">Required for proper folding and/or the stability of a subset of proteins in the endoplasmic reticulum. Component of glycosylphosphatidylinositol-mannosyltransferase 1 which transfers the first of the 4 mannoses in the GPI-anchor precursors during GPI-anchor biosynthesis. Probably acts by stabilizing the mannosyltransferase GPI14.</text>
</comment>
<dbReference type="VEuPathDB" id="FungiDB:SOCG_02754"/>
<keyword evidence="7 11" id="KW-0256">Endoplasmic reticulum</keyword>
<dbReference type="OMA" id="VRWITNT"/>
<sequence length="344" mass="40066">MQLFDEIKSFLNKNIPFASLKFGSDSKITRKFAVIHENDVFPIGLWTFVDKDSLDLNALQAIPFVRNESFRENQEDKWMYFKEEKIRYHELSEAINMSTTDGDINTNGYWEEKTKSWKVLDIKNRYTKSENVYSAELEQPTGLHPKLLVNLTNLKPPNKHCTLRGVLRLPSTLFVDQYELSSMSEMSAGNLDQILKIYGETDLEAPTYTLPGTGSILWFQVFLNETARHEYNLQLELPLHTRYQLPTKRDAYAKTIFYSPSVYWDCSKKKIPIEEEPLSHLLFNRYVYPLKSIGPSNLTITIPTANVEHEQAVRWITNTVILGMFFYVVSFLIRKLKRGLKQLL</sequence>
<dbReference type="Proteomes" id="UP000016088">
    <property type="component" value="Unassembled WGS sequence"/>
</dbReference>
<keyword evidence="6 11" id="KW-0812">Transmembrane</keyword>
<keyword evidence="9 11" id="KW-0472">Membrane</keyword>
<evidence type="ECO:0000256" key="11">
    <source>
        <dbReference type="RuleBase" id="RU366056"/>
    </source>
</evidence>
<dbReference type="GO" id="GO:0005789">
    <property type="term" value="C:endoplasmic reticulum membrane"/>
    <property type="evidence" value="ECO:0007669"/>
    <property type="project" value="UniProtKB-SubCell"/>
</dbReference>
<keyword evidence="5 11" id="KW-0337">GPI-anchor biosynthesis</keyword>
<dbReference type="GO" id="GO:0006506">
    <property type="term" value="P:GPI anchor biosynthetic process"/>
    <property type="evidence" value="ECO:0007669"/>
    <property type="project" value="UniProtKB-UniPathway"/>
</dbReference>
<evidence type="ECO:0000313" key="13">
    <source>
        <dbReference type="Proteomes" id="UP000016088"/>
    </source>
</evidence>
<protein>
    <recommendedName>
        <fullName evidence="4 11">Protein PBN1</fullName>
    </recommendedName>
</protein>
<keyword evidence="8 11" id="KW-1133">Transmembrane helix</keyword>
<evidence type="ECO:0000256" key="7">
    <source>
        <dbReference type="ARBA" id="ARBA00022824"/>
    </source>
</evidence>
<dbReference type="SMART" id="SM00780">
    <property type="entry name" value="PIG-X"/>
    <property type="match status" value="1"/>
</dbReference>
<evidence type="ECO:0000256" key="6">
    <source>
        <dbReference type="ARBA" id="ARBA00022692"/>
    </source>
</evidence>
<evidence type="ECO:0000256" key="2">
    <source>
        <dbReference type="ARBA" id="ARBA00004687"/>
    </source>
</evidence>
<dbReference type="PANTHER" id="PTHR28533:SF1">
    <property type="entry name" value="PROTEIN PBN1"/>
    <property type="match status" value="1"/>
</dbReference>
<reference evidence="12 13" key="1">
    <citation type="journal article" date="2011" name="Science">
        <title>Comparative functional genomics of the fission yeasts.</title>
        <authorList>
            <person name="Rhind N."/>
            <person name="Chen Z."/>
            <person name="Yassour M."/>
            <person name="Thompson D.A."/>
            <person name="Haas B.J."/>
            <person name="Habib N."/>
            <person name="Wapinski I."/>
            <person name="Roy S."/>
            <person name="Lin M.F."/>
            <person name="Heiman D.I."/>
            <person name="Young S.K."/>
            <person name="Furuya K."/>
            <person name="Guo Y."/>
            <person name="Pidoux A."/>
            <person name="Chen H.M."/>
            <person name="Robbertse B."/>
            <person name="Goldberg J.M."/>
            <person name="Aoki K."/>
            <person name="Bayne E.H."/>
            <person name="Berlin A.M."/>
            <person name="Desjardins C.A."/>
            <person name="Dobbs E."/>
            <person name="Dukaj L."/>
            <person name="Fan L."/>
            <person name="FitzGerald M.G."/>
            <person name="French C."/>
            <person name="Gujja S."/>
            <person name="Hansen K."/>
            <person name="Keifenheim D."/>
            <person name="Levin J.Z."/>
            <person name="Mosher R.A."/>
            <person name="Mueller C.A."/>
            <person name="Pfiffner J."/>
            <person name="Priest M."/>
            <person name="Russ C."/>
            <person name="Smialowska A."/>
            <person name="Swoboda P."/>
            <person name="Sykes S.M."/>
            <person name="Vaughn M."/>
            <person name="Vengrova S."/>
            <person name="Yoder R."/>
            <person name="Zeng Q."/>
            <person name="Allshire R."/>
            <person name="Baulcombe D."/>
            <person name="Birren B.W."/>
            <person name="Brown W."/>
            <person name="Ekwall K."/>
            <person name="Kellis M."/>
            <person name="Leatherwood J."/>
            <person name="Levin H."/>
            <person name="Margalit H."/>
            <person name="Martienssen R."/>
            <person name="Nieduszynski C.A."/>
            <person name="Spatafora J.W."/>
            <person name="Friedman N."/>
            <person name="Dalgaard J.Z."/>
            <person name="Baumann P."/>
            <person name="Niki H."/>
            <person name="Regev A."/>
            <person name="Nusbaum C."/>
        </authorList>
    </citation>
    <scope>NUCLEOTIDE SEQUENCE [LARGE SCALE GENOMIC DNA]</scope>
    <source>
        <strain evidence="13">yFS286</strain>
    </source>
</reference>
<proteinExistence type="inferred from homology"/>
<evidence type="ECO:0000256" key="4">
    <source>
        <dbReference type="ARBA" id="ARBA00020410"/>
    </source>
</evidence>
<dbReference type="HOGENOM" id="CLU_837176_0_0_1"/>
<feature type="transmembrane region" description="Helical" evidence="11">
    <location>
        <begin position="315"/>
        <end position="333"/>
    </location>
</feature>
<dbReference type="InterPro" id="IPR042322">
    <property type="entry name" value="Pbn1"/>
</dbReference>
<evidence type="ECO:0000256" key="1">
    <source>
        <dbReference type="ARBA" id="ARBA00004643"/>
    </source>
</evidence>
<evidence type="ECO:0000256" key="8">
    <source>
        <dbReference type="ARBA" id="ARBA00022989"/>
    </source>
</evidence>
<accession>S9PZZ7</accession>
<gene>
    <name evidence="12" type="ORF">SOCG_02754</name>
</gene>
<dbReference type="eggNOG" id="ENOG502QS8N">
    <property type="taxonomic scope" value="Eukaryota"/>
</dbReference>
<dbReference type="RefSeq" id="XP_013016698.1">
    <property type="nucleotide sequence ID" value="XM_013161244.1"/>
</dbReference>